<gene>
    <name evidence="1" type="ORF">DFP99_1412</name>
</gene>
<evidence type="ECO:0000313" key="1">
    <source>
        <dbReference type="EMBL" id="RDL05450.1"/>
    </source>
</evidence>
<evidence type="ECO:0000313" key="2">
    <source>
        <dbReference type="Proteomes" id="UP000254912"/>
    </source>
</evidence>
<organism evidence="1 2">
    <name type="scientific">Weissella soli</name>
    <dbReference type="NCBI Taxonomy" id="155866"/>
    <lineage>
        <taxon>Bacteria</taxon>
        <taxon>Bacillati</taxon>
        <taxon>Bacillota</taxon>
        <taxon>Bacilli</taxon>
        <taxon>Lactobacillales</taxon>
        <taxon>Lactobacillaceae</taxon>
        <taxon>Weissella</taxon>
    </lineage>
</organism>
<dbReference type="InterPro" id="IPR009732">
    <property type="entry name" value="DUF1304"/>
</dbReference>
<protein>
    <submittedName>
        <fullName evidence="1">Putative membrane protein</fullName>
    </submittedName>
</protein>
<dbReference type="KEGG" id="wso:WSWS_01198"/>
<dbReference type="EMBL" id="QRAS01000003">
    <property type="protein sequence ID" value="RDL05450.1"/>
    <property type="molecule type" value="Genomic_DNA"/>
</dbReference>
<dbReference type="GeneID" id="94546386"/>
<dbReference type="AlphaFoldDB" id="A0A288Q6S3"/>
<keyword evidence="2" id="KW-1185">Reference proteome</keyword>
<dbReference type="PANTHER" id="PTHR38446:SF1">
    <property type="entry name" value="BLL0914 PROTEIN"/>
    <property type="match status" value="1"/>
</dbReference>
<dbReference type="Proteomes" id="UP000254912">
    <property type="component" value="Unassembled WGS sequence"/>
</dbReference>
<accession>A0A288Q6S3</accession>
<name>A0A288Q6S3_9LACO</name>
<dbReference type="PANTHER" id="PTHR38446">
    <property type="entry name" value="BLL0914 PROTEIN"/>
    <property type="match status" value="1"/>
</dbReference>
<reference evidence="1 2" key="1">
    <citation type="submission" date="2018-07" db="EMBL/GenBank/DDBJ databases">
        <title>Genomic Encyclopedia of Type Strains, Phase III (KMG-III): the genomes of soil and plant-associated and newly described type strains.</title>
        <authorList>
            <person name="Whitman W."/>
        </authorList>
    </citation>
    <scope>NUCLEOTIDE SEQUENCE [LARGE SCALE GENOMIC DNA]</scope>
    <source>
        <strain evidence="1 2">CECT 7031</strain>
    </source>
</reference>
<comment type="caution">
    <text evidence="1">The sequence shown here is derived from an EMBL/GenBank/DDBJ whole genome shotgun (WGS) entry which is preliminary data.</text>
</comment>
<dbReference type="Pfam" id="PF06993">
    <property type="entry name" value="DUF1304"/>
    <property type="match status" value="1"/>
</dbReference>
<dbReference type="RefSeq" id="WP_070230401.1">
    <property type="nucleotide sequence ID" value="NZ_BJYO01000004.1"/>
</dbReference>
<dbReference type="OrthoDB" id="9803832at2"/>
<proteinExistence type="predicted"/>
<sequence length="121" mass="13283">MSFIFILFPVLVALEALYIMYLEMFGSIKAQAKAFEIDPKALIIPEVKTLLGNQGVYNGLLGLLIIATILVLPTPYETNLLLLEMAFVLIAAIYGGFTASRKIWLVQGLPAVVAILMLLIK</sequence>